<gene>
    <name evidence="5" type="primary">LOC111241088</name>
</gene>
<evidence type="ECO:0000259" key="3">
    <source>
        <dbReference type="Pfam" id="PF26130"/>
    </source>
</evidence>
<evidence type="ECO:0000256" key="1">
    <source>
        <dbReference type="SAM" id="MobiDB-lite"/>
    </source>
</evidence>
<protein>
    <submittedName>
        <fullName evidence="5">Uncharacterized protein LOC111241088</fullName>
    </submittedName>
</protein>
<dbReference type="STRING" id="3916.A0A3Q0EQZ6"/>
<dbReference type="KEGG" id="vra:111241088"/>
<dbReference type="InterPro" id="IPR004332">
    <property type="entry name" value="Transposase_MuDR"/>
</dbReference>
<name>A0A3Q0EQZ6_VIGRR</name>
<evidence type="ECO:0000313" key="5">
    <source>
        <dbReference type="RefSeq" id="XP_022633476.1"/>
    </source>
</evidence>
<dbReference type="AlphaFoldDB" id="A0A3Q0EQZ6"/>
<dbReference type="GeneID" id="111241088"/>
<dbReference type="Pfam" id="PF03108">
    <property type="entry name" value="DBD_Tnp_Mut"/>
    <property type="match status" value="1"/>
</dbReference>
<dbReference type="RefSeq" id="XP_022633476.1">
    <property type="nucleotide sequence ID" value="XM_022777755.1"/>
</dbReference>
<dbReference type="PANTHER" id="PTHR31973">
    <property type="entry name" value="POLYPROTEIN, PUTATIVE-RELATED"/>
    <property type="match status" value="1"/>
</dbReference>
<dbReference type="Pfam" id="PF26130">
    <property type="entry name" value="PB1-like"/>
    <property type="match status" value="1"/>
</dbReference>
<reference evidence="5" key="1">
    <citation type="submission" date="2025-08" db="UniProtKB">
        <authorList>
            <consortium name="RefSeq"/>
        </authorList>
    </citation>
    <scope>IDENTIFICATION</scope>
    <source>
        <tissue evidence="5">Leaf</tissue>
    </source>
</reference>
<accession>A0A3Q0EQZ6</accession>
<feature type="region of interest" description="Disordered" evidence="1">
    <location>
        <begin position="217"/>
        <end position="268"/>
    </location>
</feature>
<dbReference type="PANTHER" id="PTHR31973:SF187">
    <property type="entry name" value="MUTATOR TRANSPOSASE MUDRA PROTEIN"/>
    <property type="match status" value="1"/>
</dbReference>
<keyword evidence="4" id="KW-1185">Reference proteome</keyword>
<organism evidence="4 5">
    <name type="scientific">Vigna radiata var. radiata</name>
    <name type="common">Mung bean</name>
    <name type="synonym">Phaseolus aureus</name>
    <dbReference type="NCBI Taxonomy" id="3916"/>
    <lineage>
        <taxon>Eukaryota</taxon>
        <taxon>Viridiplantae</taxon>
        <taxon>Streptophyta</taxon>
        <taxon>Embryophyta</taxon>
        <taxon>Tracheophyta</taxon>
        <taxon>Spermatophyta</taxon>
        <taxon>Magnoliopsida</taxon>
        <taxon>eudicotyledons</taxon>
        <taxon>Gunneridae</taxon>
        <taxon>Pentapetalae</taxon>
        <taxon>rosids</taxon>
        <taxon>fabids</taxon>
        <taxon>Fabales</taxon>
        <taxon>Fabaceae</taxon>
        <taxon>Papilionoideae</taxon>
        <taxon>50 kb inversion clade</taxon>
        <taxon>NPAAA clade</taxon>
        <taxon>indigoferoid/millettioid clade</taxon>
        <taxon>Phaseoleae</taxon>
        <taxon>Vigna</taxon>
    </lineage>
</organism>
<feature type="domain" description="PB1-like" evidence="3">
    <location>
        <begin position="3"/>
        <end position="96"/>
    </location>
</feature>
<evidence type="ECO:0000259" key="2">
    <source>
        <dbReference type="Pfam" id="PF03108"/>
    </source>
</evidence>
<sequence>MGDDRFKVVVHHGGTLVKDVCPFQYIGGHISCWDIDPDTWSYFGVVASMKEMRYMEVEELVYSIENILHGLCDDSGAMNMMEVARCLGKVHLFVVHKVSEPEVVEIENEKENEILYLCQGPRKSGGGNGFEAVEVDKVGAVDVDEVGAVEVHEVGAVEVDEVEVEVEAVEEVEVEAVGAVEAEEMGAVDVKEEVENSSEEEVEVDTWESLDEVQNISEVSGEDHMVEDIGRGLSDDDSESEQLLTPEGSEGSGSEEDDNAAKPSPCPFPKFGKKKSMVDYKWEVGTIFNDKEDFKEAIRNYAIHTGRDLKFVKNDKRRVRVRCMGAQKKCPWVAYLGYLSSRKIWQLRKIVDTHACSRQLNIKMMNSKWLSHEVDKVLHDNPTIKVQDIRNKALRKWNTRVSISKARRAKLMATNEREGDFKEQFRRIHDYGHEVLRSNPGSTVKIKVKSDNGEAIFERICVCLDACKKSFASCRPIIFLDGCFLKGIYKGELLTAVGRDPNDQMLPIAYAVVEVENKDS</sequence>
<feature type="domain" description="Transposase MuDR plant" evidence="2">
    <location>
        <begin position="280"/>
        <end position="333"/>
    </location>
</feature>
<dbReference type="OrthoDB" id="125347at2759"/>
<proteinExistence type="predicted"/>
<evidence type="ECO:0000313" key="4">
    <source>
        <dbReference type="Proteomes" id="UP000087766"/>
    </source>
</evidence>
<dbReference type="InterPro" id="IPR058594">
    <property type="entry name" value="PB1-like_dom_pln"/>
</dbReference>
<dbReference type="Proteomes" id="UP000087766">
    <property type="component" value="Unplaced"/>
</dbReference>
<feature type="compositionally biased region" description="Basic and acidic residues" evidence="1">
    <location>
        <begin position="221"/>
        <end position="234"/>
    </location>
</feature>